<organism evidence="1 2">
    <name type="scientific">Parelaphostrongylus tenuis</name>
    <name type="common">Meningeal worm</name>
    <dbReference type="NCBI Taxonomy" id="148309"/>
    <lineage>
        <taxon>Eukaryota</taxon>
        <taxon>Metazoa</taxon>
        <taxon>Ecdysozoa</taxon>
        <taxon>Nematoda</taxon>
        <taxon>Chromadorea</taxon>
        <taxon>Rhabditida</taxon>
        <taxon>Rhabditina</taxon>
        <taxon>Rhabditomorpha</taxon>
        <taxon>Strongyloidea</taxon>
        <taxon>Metastrongylidae</taxon>
        <taxon>Parelaphostrongylus</taxon>
    </lineage>
</organism>
<gene>
    <name evidence="1" type="ORF">KIN20_035853</name>
</gene>
<proteinExistence type="predicted"/>
<name>A0AAD5RC23_PARTN</name>
<evidence type="ECO:0000313" key="2">
    <source>
        <dbReference type="Proteomes" id="UP001196413"/>
    </source>
</evidence>
<comment type="caution">
    <text evidence="1">The sequence shown here is derived from an EMBL/GenBank/DDBJ whole genome shotgun (WGS) entry which is preliminary data.</text>
</comment>
<evidence type="ECO:0000313" key="1">
    <source>
        <dbReference type="EMBL" id="KAJ1373452.1"/>
    </source>
</evidence>
<sequence>MRNEEITSAILEMRLHVREIVSKVRIHGALLLTTRENRECISASVRRDKHRDHSDIAPRNRFNYFWLRNLVFIALLSKLVKRPNMFVFRRMWFLMEHRRFFDIS</sequence>
<dbReference type="Proteomes" id="UP001196413">
    <property type="component" value="Unassembled WGS sequence"/>
</dbReference>
<dbReference type="AlphaFoldDB" id="A0AAD5RC23"/>
<keyword evidence="2" id="KW-1185">Reference proteome</keyword>
<reference evidence="1" key="1">
    <citation type="submission" date="2021-06" db="EMBL/GenBank/DDBJ databases">
        <title>Parelaphostrongylus tenuis whole genome reference sequence.</title>
        <authorList>
            <person name="Garwood T.J."/>
            <person name="Larsen P.A."/>
            <person name="Fountain-Jones N.M."/>
            <person name="Garbe J.R."/>
            <person name="Macchietto M.G."/>
            <person name="Kania S.A."/>
            <person name="Gerhold R.W."/>
            <person name="Richards J.E."/>
            <person name="Wolf T.M."/>
        </authorList>
    </citation>
    <scope>NUCLEOTIDE SEQUENCE</scope>
    <source>
        <strain evidence="1">MNPRO001-30</strain>
        <tissue evidence="1">Meninges</tissue>
    </source>
</reference>
<protein>
    <submittedName>
        <fullName evidence="1">Uncharacterized protein</fullName>
    </submittedName>
</protein>
<accession>A0AAD5RC23</accession>
<dbReference type="EMBL" id="JAHQIW010007292">
    <property type="protein sequence ID" value="KAJ1373452.1"/>
    <property type="molecule type" value="Genomic_DNA"/>
</dbReference>